<evidence type="ECO:0000313" key="3">
    <source>
        <dbReference type="Proteomes" id="UP000198287"/>
    </source>
</evidence>
<dbReference type="AlphaFoldDB" id="A0A226DCF4"/>
<gene>
    <name evidence="2" type="ORF">Fcan01_23095</name>
</gene>
<proteinExistence type="predicted"/>
<organism evidence="2 3">
    <name type="scientific">Folsomia candida</name>
    <name type="common">Springtail</name>
    <dbReference type="NCBI Taxonomy" id="158441"/>
    <lineage>
        <taxon>Eukaryota</taxon>
        <taxon>Metazoa</taxon>
        <taxon>Ecdysozoa</taxon>
        <taxon>Arthropoda</taxon>
        <taxon>Hexapoda</taxon>
        <taxon>Collembola</taxon>
        <taxon>Entomobryomorpha</taxon>
        <taxon>Isotomoidea</taxon>
        <taxon>Isotomidae</taxon>
        <taxon>Proisotominae</taxon>
        <taxon>Folsomia</taxon>
    </lineage>
</organism>
<keyword evidence="1" id="KW-0812">Transmembrane</keyword>
<accession>A0A226DCF4</accession>
<sequence>MTTYPGSGYLKYLRHHLRILHFLKCFRLELSPDQGEDRIIVSRSKLKKYVTWFSTLFDLVYLSCAMTVVRNDWKNGCLGKTAEGAMIVIIIVLLTIWSFGVNPDTKAMSVINSDLQFSKKFQAANYKKLRTDNFLEGLMFIVSIVGLASAFLIVGRILLNHCASPFLGAYFLECPPCSGWNPRVEYVTWFAMIMLDFWLVFSLAHKGFFYPVHVVFATTGRVVGYLEVIGKSSVERLNLYRSVQILEAQLNDYSRIRVLPAFMSGGPFVEVLSLFVLIKLHDQIPLPGVVLFLEGFITAASALIVYETVAAIVNTKSVRIIGAWKGQFCRSKIKRREVTSLKPLMIKFGSSFIDKGTPLITQNFCITQTVSMLLMK</sequence>
<keyword evidence="3" id="KW-1185">Reference proteome</keyword>
<name>A0A226DCF4_FOLCA</name>
<dbReference type="EMBL" id="LNIX01000027">
    <property type="protein sequence ID" value="OXA41926.1"/>
    <property type="molecule type" value="Genomic_DNA"/>
</dbReference>
<keyword evidence="1" id="KW-0472">Membrane</keyword>
<feature type="transmembrane region" description="Helical" evidence="1">
    <location>
        <begin position="284"/>
        <end position="306"/>
    </location>
</feature>
<reference evidence="2 3" key="1">
    <citation type="submission" date="2015-12" db="EMBL/GenBank/DDBJ databases">
        <title>The genome of Folsomia candida.</title>
        <authorList>
            <person name="Faddeeva A."/>
            <person name="Derks M.F."/>
            <person name="Anvar Y."/>
            <person name="Smit S."/>
            <person name="Van Straalen N."/>
            <person name="Roelofs D."/>
        </authorList>
    </citation>
    <scope>NUCLEOTIDE SEQUENCE [LARGE SCALE GENOMIC DNA]</scope>
    <source>
        <strain evidence="2 3">VU population</strain>
        <tissue evidence="2">Whole body</tissue>
    </source>
</reference>
<evidence type="ECO:0000256" key="1">
    <source>
        <dbReference type="SAM" id="Phobius"/>
    </source>
</evidence>
<feature type="transmembrane region" description="Helical" evidence="1">
    <location>
        <begin position="49"/>
        <end position="69"/>
    </location>
</feature>
<feature type="transmembrane region" description="Helical" evidence="1">
    <location>
        <begin position="186"/>
        <end position="204"/>
    </location>
</feature>
<feature type="transmembrane region" description="Helical" evidence="1">
    <location>
        <begin position="258"/>
        <end position="278"/>
    </location>
</feature>
<evidence type="ECO:0000313" key="2">
    <source>
        <dbReference type="EMBL" id="OXA41926.1"/>
    </source>
</evidence>
<feature type="transmembrane region" description="Helical" evidence="1">
    <location>
        <begin position="137"/>
        <end position="159"/>
    </location>
</feature>
<keyword evidence="1" id="KW-1133">Transmembrane helix</keyword>
<feature type="transmembrane region" description="Helical" evidence="1">
    <location>
        <begin position="81"/>
        <end position="101"/>
    </location>
</feature>
<dbReference type="OrthoDB" id="8297494at2759"/>
<protein>
    <submittedName>
        <fullName evidence="2">Uncharacterized protein</fullName>
    </submittedName>
</protein>
<dbReference type="Proteomes" id="UP000198287">
    <property type="component" value="Unassembled WGS sequence"/>
</dbReference>
<comment type="caution">
    <text evidence="2">The sequence shown here is derived from an EMBL/GenBank/DDBJ whole genome shotgun (WGS) entry which is preliminary data.</text>
</comment>